<evidence type="ECO:0000259" key="1">
    <source>
        <dbReference type="Pfam" id="PF00085"/>
    </source>
</evidence>
<evidence type="ECO:0000313" key="3">
    <source>
        <dbReference type="Proteomes" id="UP001589718"/>
    </source>
</evidence>
<dbReference type="InterPro" id="IPR036249">
    <property type="entry name" value="Thioredoxin-like_sf"/>
</dbReference>
<sequence length="112" mass="12177">MASRMHQPRESAEFDFVLSRVEGPVLAYFSGTWPKAVQACKEMDVVVGEAADEFAGRLTVLKADITRCPLPVKRYGVTGAPTLVLLHDAEPTATLTGPQSPTTLSAFLHRHL</sequence>
<dbReference type="RefSeq" id="WP_345219382.1">
    <property type="nucleotide sequence ID" value="NZ_BAAAXE010000002.1"/>
</dbReference>
<gene>
    <name evidence="2" type="ORF">ACFFTU_01635</name>
</gene>
<dbReference type="Proteomes" id="UP001589718">
    <property type="component" value="Unassembled WGS sequence"/>
</dbReference>
<organism evidence="2 3">
    <name type="scientific">Streptomyces cremeus</name>
    <dbReference type="NCBI Taxonomy" id="66881"/>
    <lineage>
        <taxon>Bacteria</taxon>
        <taxon>Bacillati</taxon>
        <taxon>Actinomycetota</taxon>
        <taxon>Actinomycetes</taxon>
        <taxon>Kitasatosporales</taxon>
        <taxon>Streptomycetaceae</taxon>
        <taxon>Streptomyces</taxon>
    </lineage>
</organism>
<dbReference type="PANTHER" id="PTHR45663:SF42">
    <property type="entry name" value="THIOREDOXIN M5, CHLOROPLASTIC"/>
    <property type="match status" value="1"/>
</dbReference>
<protein>
    <submittedName>
        <fullName evidence="2">Thioredoxin family protein</fullName>
    </submittedName>
</protein>
<dbReference type="InterPro" id="IPR013766">
    <property type="entry name" value="Thioredoxin_domain"/>
</dbReference>
<name>A0ABV5P6A5_STRCM</name>
<evidence type="ECO:0000313" key="2">
    <source>
        <dbReference type="EMBL" id="MFB9518654.1"/>
    </source>
</evidence>
<reference evidence="2 3" key="1">
    <citation type="submission" date="2024-09" db="EMBL/GenBank/DDBJ databases">
        <authorList>
            <person name="Sun Q."/>
            <person name="Mori K."/>
        </authorList>
    </citation>
    <scope>NUCLEOTIDE SEQUENCE [LARGE SCALE GENOMIC DNA]</scope>
    <source>
        <strain evidence="2 3">JCM 4362</strain>
    </source>
</reference>
<comment type="caution">
    <text evidence="2">The sequence shown here is derived from an EMBL/GenBank/DDBJ whole genome shotgun (WGS) entry which is preliminary data.</text>
</comment>
<dbReference type="PANTHER" id="PTHR45663">
    <property type="entry name" value="GEO12009P1"/>
    <property type="match status" value="1"/>
</dbReference>
<dbReference type="SUPFAM" id="SSF52833">
    <property type="entry name" value="Thioredoxin-like"/>
    <property type="match status" value="1"/>
</dbReference>
<dbReference type="EMBL" id="JBHMCR010000001">
    <property type="protein sequence ID" value="MFB9518654.1"/>
    <property type="molecule type" value="Genomic_DNA"/>
</dbReference>
<dbReference type="Pfam" id="PF00085">
    <property type="entry name" value="Thioredoxin"/>
    <property type="match status" value="1"/>
</dbReference>
<keyword evidence="3" id="KW-1185">Reference proteome</keyword>
<accession>A0ABV5P6A5</accession>
<dbReference type="CDD" id="cd02947">
    <property type="entry name" value="TRX_family"/>
    <property type="match status" value="1"/>
</dbReference>
<feature type="domain" description="Thioredoxin" evidence="1">
    <location>
        <begin position="10"/>
        <end position="109"/>
    </location>
</feature>
<dbReference type="Gene3D" id="3.40.30.10">
    <property type="entry name" value="Glutaredoxin"/>
    <property type="match status" value="1"/>
</dbReference>
<proteinExistence type="predicted"/>